<gene>
    <name evidence="2" type="ORF">IAA08_00245</name>
</gene>
<dbReference type="Proteomes" id="UP000824024">
    <property type="component" value="Unassembled WGS sequence"/>
</dbReference>
<evidence type="ECO:0000313" key="3">
    <source>
        <dbReference type="Proteomes" id="UP000824024"/>
    </source>
</evidence>
<dbReference type="InterPro" id="IPR007161">
    <property type="entry name" value="DUF364"/>
</dbReference>
<reference evidence="2" key="1">
    <citation type="journal article" date="2021" name="PeerJ">
        <title>Extensive microbial diversity within the chicken gut microbiome revealed by metagenomics and culture.</title>
        <authorList>
            <person name="Gilroy R."/>
            <person name="Ravi A."/>
            <person name="Getino M."/>
            <person name="Pursley I."/>
            <person name="Horton D.L."/>
            <person name="Alikhan N.F."/>
            <person name="Baker D."/>
            <person name="Gharbi K."/>
            <person name="Hall N."/>
            <person name="Watson M."/>
            <person name="Adriaenssens E.M."/>
            <person name="Foster-Nyarko E."/>
            <person name="Jarju S."/>
            <person name="Secka A."/>
            <person name="Antonio M."/>
            <person name="Oren A."/>
            <person name="Chaudhuri R.R."/>
            <person name="La Ragione R."/>
            <person name="Hildebrand F."/>
            <person name="Pallen M.J."/>
        </authorList>
    </citation>
    <scope>NUCLEOTIDE SEQUENCE</scope>
    <source>
        <strain evidence="2">CHK192-9172</strain>
    </source>
</reference>
<evidence type="ECO:0000259" key="1">
    <source>
        <dbReference type="Pfam" id="PF04016"/>
    </source>
</evidence>
<dbReference type="SUPFAM" id="SSF159713">
    <property type="entry name" value="Dhaf3308-like"/>
    <property type="match status" value="1"/>
</dbReference>
<dbReference type="Gene3D" id="3.40.50.11590">
    <property type="match status" value="1"/>
</dbReference>
<dbReference type="AlphaFoldDB" id="A0A9D2D0I8"/>
<name>A0A9D2D0I8_9FIRM</name>
<reference evidence="2" key="2">
    <citation type="submission" date="2021-04" db="EMBL/GenBank/DDBJ databases">
        <authorList>
            <person name="Gilroy R."/>
        </authorList>
    </citation>
    <scope>NUCLEOTIDE SEQUENCE</scope>
    <source>
        <strain evidence="2">CHK192-9172</strain>
    </source>
</reference>
<dbReference type="EMBL" id="DXCH01000005">
    <property type="protein sequence ID" value="HIZ06346.1"/>
    <property type="molecule type" value="Genomic_DNA"/>
</dbReference>
<comment type="caution">
    <text evidence="2">The sequence shown here is derived from an EMBL/GenBank/DDBJ whole genome shotgun (WGS) entry which is preliminary data.</text>
</comment>
<sequence>MSKEELFNILKEKFKKIAEEHDLMEKKATIRCRALTPKEAIGETMRKDFPILNGKDIMIQAEFEGGIGQVFTNSPANFQGSLKEILELDPVGNSHDRSIFIAALNALMRHLGMCDRTIHCKDGGPEECACQAAEYLLAHYGKDVKIAQVGYQPALLEKLSGIFQVRVMDLNPDNVGQVRYGVKVLDGVKDYQETVDWADLVLCTGSTLGNGSIVDYLDLDKEVIFYGTTAAGAAALMGWKRLCFAL</sequence>
<feature type="domain" description="Putative heavy-metal chelation" evidence="1">
    <location>
        <begin position="139"/>
        <end position="231"/>
    </location>
</feature>
<organism evidence="2 3">
    <name type="scientific">Candidatus Eubacterium avistercoris</name>
    <dbReference type="NCBI Taxonomy" id="2838567"/>
    <lineage>
        <taxon>Bacteria</taxon>
        <taxon>Bacillati</taxon>
        <taxon>Bacillota</taxon>
        <taxon>Clostridia</taxon>
        <taxon>Eubacteriales</taxon>
        <taxon>Eubacteriaceae</taxon>
        <taxon>Eubacterium</taxon>
    </lineage>
</organism>
<protein>
    <recommendedName>
        <fullName evidence="1">Putative heavy-metal chelation domain-containing protein</fullName>
    </recommendedName>
</protein>
<evidence type="ECO:0000313" key="2">
    <source>
        <dbReference type="EMBL" id="HIZ06346.1"/>
    </source>
</evidence>
<proteinExistence type="predicted"/>
<dbReference type="Pfam" id="PF04016">
    <property type="entry name" value="DUF364"/>
    <property type="match status" value="1"/>
</dbReference>
<accession>A0A9D2D0I8</accession>